<name>A0ABU1B836_PSEHA</name>
<evidence type="ECO:0000313" key="2">
    <source>
        <dbReference type="Proteomes" id="UP001226574"/>
    </source>
</evidence>
<dbReference type="Proteomes" id="UP001226574">
    <property type="component" value="Unassembled WGS sequence"/>
</dbReference>
<reference evidence="1 2" key="1">
    <citation type="submission" date="2023-08" db="EMBL/GenBank/DDBJ databases">
        <title>Pseudoalteromonas haloplanktis LL1 genome.</title>
        <authorList>
            <person name="Wu S."/>
        </authorList>
    </citation>
    <scope>NUCLEOTIDE SEQUENCE [LARGE SCALE GENOMIC DNA]</scope>
    <source>
        <strain evidence="1 2">LL1</strain>
    </source>
</reference>
<proteinExistence type="predicted"/>
<evidence type="ECO:0000313" key="1">
    <source>
        <dbReference type="EMBL" id="MDQ9090397.1"/>
    </source>
</evidence>
<comment type="caution">
    <text evidence="1">The sequence shown here is derived from an EMBL/GenBank/DDBJ whole genome shotgun (WGS) entry which is preliminary data.</text>
</comment>
<sequence>MKNDLQKFLADYFDQPEVIDTKNLSVDVKAAIPEIWAEIFQENDLKIDRTIKLFRKFHINLELTYEYLAEHLESIDLAYYFGDYHLVFGVRSLSGDQVLYYQSKNPKNVEFTECYALLSNDLKEFYTHFNGFNYLVSNSMGLLPIDEHELLDEYDWEILEDNDVDIDLNKFKSIFTNGAGGYICFNRIKGSEDSLIWWSNELPTKNIDFWATIDTWITIGFED</sequence>
<dbReference type="EMBL" id="JAVIFY010000001">
    <property type="protein sequence ID" value="MDQ9090397.1"/>
    <property type="molecule type" value="Genomic_DNA"/>
</dbReference>
<organism evidence="1 2">
    <name type="scientific">Pseudoalteromonas haloplanktis</name>
    <name type="common">Alteromonas haloplanktis</name>
    <dbReference type="NCBI Taxonomy" id="228"/>
    <lineage>
        <taxon>Bacteria</taxon>
        <taxon>Pseudomonadati</taxon>
        <taxon>Pseudomonadota</taxon>
        <taxon>Gammaproteobacteria</taxon>
        <taxon>Alteromonadales</taxon>
        <taxon>Pseudoalteromonadaceae</taxon>
        <taxon>Pseudoalteromonas</taxon>
    </lineage>
</organism>
<gene>
    <name evidence="1" type="ORF">RC083_02180</name>
</gene>
<protein>
    <submittedName>
        <fullName evidence="1">SMI1/KNR4 family protein</fullName>
    </submittedName>
</protein>
<dbReference type="RefSeq" id="WP_309038289.1">
    <property type="nucleotide sequence ID" value="NZ_JAVIFY010000001.1"/>
</dbReference>
<keyword evidence="2" id="KW-1185">Reference proteome</keyword>
<accession>A0ABU1B836</accession>